<feature type="domain" description="Bacterial bifunctional deaminase-reductase C-terminal" evidence="1">
    <location>
        <begin position="7"/>
        <end position="166"/>
    </location>
</feature>
<evidence type="ECO:0000313" key="2">
    <source>
        <dbReference type="EMBL" id="MDO7883495.1"/>
    </source>
</evidence>
<gene>
    <name evidence="2" type="ORF">Q5716_14775</name>
</gene>
<dbReference type="InterPro" id="IPR050765">
    <property type="entry name" value="Riboflavin_Biosynth_HTPR"/>
</dbReference>
<dbReference type="PANTHER" id="PTHR38011">
    <property type="entry name" value="DIHYDROFOLATE REDUCTASE FAMILY PROTEIN (AFU_ORTHOLOGUE AFUA_8G06820)"/>
    <property type="match status" value="1"/>
</dbReference>
<evidence type="ECO:0000313" key="3">
    <source>
        <dbReference type="Proteomes" id="UP001241072"/>
    </source>
</evidence>
<dbReference type="EMBL" id="JAUQUB010000006">
    <property type="protein sequence ID" value="MDO7883495.1"/>
    <property type="molecule type" value="Genomic_DNA"/>
</dbReference>
<proteinExistence type="predicted"/>
<dbReference type="RefSeq" id="WP_305003924.1">
    <property type="nucleotide sequence ID" value="NZ_JAUQUB010000006.1"/>
</dbReference>
<dbReference type="InterPro" id="IPR024072">
    <property type="entry name" value="DHFR-like_dom_sf"/>
</dbReference>
<keyword evidence="3" id="KW-1185">Reference proteome</keyword>
<sequence length="175" mass="18885">MNPQCSVFIATSLDGFIAEEGDGLGFLESVEREGEDYGYGDFIDTIDAIVMGRATYEVGLGFPEWPYTGKRLIVLTSSPGRTSVHGEEFSSEEPAELVARLGGEGVRRIYVDGGATIRSFLAADLIDDLVVSIIPVVLGRGIPLFGLGLPRLPLELDGVEGYPSGLAQLRYSRQR</sequence>
<dbReference type="InterPro" id="IPR002734">
    <property type="entry name" value="RibDG_C"/>
</dbReference>
<dbReference type="Proteomes" id="UP001241072">
    <property type="component" value="Unassembled WGS sequence"/>
</dbReference>
<protein>
    <submittedName>
        <fullName evidence="2">Dihydrofolate reductase family protein</fullName>
    </submittedName>
</protein>
<dbReference type="PANTHER" id="PTHR38011:SF11">
    <property type="entry name" value="2,5-DIAMINO-6-RIBOSYLAMINO-4(3H)-PYRIMIDINONE 5'-PHOSPHATE REDUCTASE"/>
    <property type="match status" value="1"/>
</dbReference>
<dbReference type="SUPFAM" id="SSF53597">
    <property type="entry name" value="Dihydrofolate reductase-like"/>
    <property type="match status" value="1"/>
</dbReference>
<dbReference type="Pfam" id="PF01872">
    <property type="entry name" value="RibD_C"/>
    <property type="match status" value="1"/>
</dbReference>
<reference evidence="2 3" key="1">
    <citation type="submission" date="2023-07" db="EMBL/GenBank/DDBJ databases">
        <title>Protaetiibacter sp. nov WY-16 isolated from soil.</title>
        <authorList>
            <person name="Liu B."/>
            <person name="Wan Y."/>
        </authorList>
    </citation>
    <scope>NUCLEOTIDE SEQUENCE [LARGE SCALE GENOMIC DNA]</scope>
    <source>
        <strain evidence="2 3">WY-16</strain>
    </source>
</reference>
<evidence type="ECO:0000259" key="1">
    <source>
        <dbReference type="Pfam" id="PF01872"/>
    </source>
</evidence>
<organism evidence="2 3">
    <name type="scientific">Antiquaquibacter soli</name>
    <dbReference type="NCBI Taxonomy" id="3064523"/>
    <lineage>
        <taxon>Bacteria</taxon>
        <taxon>Bacillati</taxon>
        <taxon>Actinomycetota</taxon>
        <taxon>Actinomycetes</taxon>
        <taxon>Micrococcales</taxon>
        <taxon>Microbacteriaceae</taxon>
        <taxon>Antiquaquibacter</taxon>
    </lineage>
</organism>
<accession>A0ABT9BVS3</accession>
<comment type="caution">
    <text evidence="2">The sequence shown here is derived from an EMBL/GenBank/DDBJ whole genome shotgun (WGS) entry which is preliminary data.</text>
</comment>
<dbReference type="Gene3D" id="3.40.430.10">
    <property type="entry name" value="Dihydrofolate Reductase, subunit A"/>
    <property type="match status" value="1"/>
</dbReference>
<name>A0ABT9BVS3_9MICO</name>